<organism evidence="2 3">
    <name type="scientific">Nocardia cyriacigeorgica (strain GUH-2)</name>
    <dbReference type="NCBI Taxonomy" id="1127134"/>
    <lineage>
        <taxon>Bacteria</taxon>
        <taxon>Bacillati</taxon>
        <taxon>Actinomycetota</taxon>
        <taxon>Actinomycetes</taxon>
        <taxon>Mycobacteriales</taxon>
        <taxon>Nocardiaceae</taxon>
        <taxon>Nocardia</taxon>
    </lineage>
</organism>
<reference evidence="2 3" key="1">
    <citation type="journal article" date="2012" name="J. Bacteriol.">
        <title>Genome sequence of the human- and animal-pathogenic strain Nocardia cyriacigeorgica GUH-2.</title>
        <authorList>
            <person name="Zoropogui A."/>
            <person name="Pujic P."/>
            <person name="Normand P."/>
            <person name="Barbe V."/>
            <person name="Beaman B."/>
            <person name="Beaman L."/>
            <person name="Boiron P."/>
            <person name="Colinon C."/>
            <person name="Deredjian A."/>
            <person name="Graindorge A."/>
            <person name="Mangenot S."/>
            <person name="Nazaret S."/>
            <person name="Neto M."/>
            <person name="Petit S."/>
            <person name="Roche D."/>
            <person name="Vallenet D."/>
            <person name="Rodriguez-Nava V."/>
            <person name="Richard Y."/>
            <person name="Cournoyer B."/>
            <person name="Blaha D."/>
        </authorList>
    </citation>
    <scope>NUCLEOTIDE SEQUENCE [LARGE SCALE GENOMIC DNA]</scope>
    <source>
        <strain evidence="2 3">GUH-2</strain>
    </source>
</reference>
<keyword evidence="3" id="KW-1185">Reference proteome</keyword>
<feature type="compositionally biased region" description="Acidic residues" evidence="1">
    <location>
        <begin position="13"/>
        <end position="22"/>
    </location>
</feature>
<gene>
    <name evidence="2" type="ordered locus">NOCYR_0050</name>
</gene>
<name>H6R6A2_NOCCG</name>
<evidence type="ECO:0000313" key="3">
    <source>
        <dbReference type="Proteomes" id="UP000008190"/>
    </source>
</evidence>
<dbReference type="STRING" id="1127134.NOCYR_0050"/>
<dbReference type="AlphaFoldDB" id="H6R6A2"/>
<dbReference type="Proteomes" id="UP000008190">
    <property type="component" value="Chromosome"/>
</dbReference>
<dbReference type="KEGG" id="ncy:NOCYR_0050"/>
<feature type="region of interest" description="Disordered" evidence="1">
    <location>
        <begin position="11"/>
        <end position="67"/>
    </location>
</feature>
<protein>
    <submittedName>
        <fullName evidence="2">Uncharacterized protein</fullName>
    </submittedName>
</protein>
<evidence type="ECO:0000256" key="1">
    <source>
        <dbReference type="SAM" id="MobiDB-lite"/>
    </source>
</evidence>
<dbReference type="eggNOG" id="ENOG50304BR">
    <property type="taxonomic scope" value="Bacteria"/>
</dbReference>
<sequence length="255" mass="28937">MMAVQGFYNHYDDPDEFWDEEPLQPLDRSPRDPGSAAISLTPVAAPTPASNPTPKPPRDAMSPGSSFVTMHLDNGLLPVRVELSRQWSRYVEPQDSGLELMRAYQNAIAQRIAERCATSRTIPTLQSISDGAVPPRRTMLMVLLETDSWEQYQATTSALVGRAEYRAHSNAMIYGEPAVVITADRVRLASITVRQDWAQRVMPEDIADQILWCAEQIRSMRPNLRATKDYSRYSDEDLEFNLARHSQRLFEDRII</sequence>
<proteinExistence type="predicted"/>
<accession>H6R6A2</accession>
<dbReference type="EMBL" id="FO082843">
    <property type="protein sequence ID" value="CCF60875.1"/>
    <property type="molecule type" value="Genomic_DNA"/>
</dbReference>
<evidence type="ECO:0000313" key="2">
    <source>
        <dbReference type="EMBL" id="CCF60875.1"/>
    </source>
</evidence>
<dbReference type="HOGENOM" id="CLU_1061027_0_0_11"/>